<protein>
    <submittedName>
        <fullName evidence="2">Uncharacterized protein</fullName>
    </submittedName>
</protein>
<dbReference type="AlphaFoldDB" id="A0ABD2BEP2"/>
<organism evidence="2 3">
    <name type="scientific">Vespula squamosa</name>
    <name type="common">Southern yellow jacket</name>
    <name type="synonym">Wasp</name>
    <dbReference type="NCBI Taxonomy" id="30214"/>
    <lineage>
        <taxon>Eukaryota</taxon>
        <taxon>Metazoa</taxon>
        <taxon>Ecdysozoa</taxon>
        <taxon>Arthropoda</taxon>
        <taxon>Hexapoda</taxon>
        <taxon>Insecta</taxon>
        <taxon>Pterygota</taxon>
        <taxon>Neoptera</taxon>
        <taxon>Endopterygota</taxon>
        <taxon>Hymenoptera</taxon>
        <taxon>Apocrita</taxon>
        <taxon>Aculeata</taxon>
        <taxon>Vespoidea</taxon>
        <taxon>Vespidae</taxon>
        <taxon>Vespinae</taxon>
        <taxon>Vespula</taxon>
    </lineage>
</organism>
<comment type="caution">
    <text evidence="2">The sequence shown here is derived from an EMBL/GenBank/DDBJ whole genome shotgun (WGS) entry which is preliminary data.</text>
</comment>
<dbReference type="Proteomes" id="UP001607302">
    <property type="component" value="Unassembled WGS sequence"/>
</dbReference>
<evidence type="ECO:0000256" key="1">
    <source>
        <dbReference type="SAM" id="MobiDB-lite"/>
    </source>
</evidence>
<feature type="compositionally biased region" description="Pro residues" evidence="1">
    <location>
        <begin position="69"/>
        <end position="82"/>
    </location>
</feature>
<proteinExistence type="predicted"/>
<accession>A0ABD2BEP2</accession>
<gene>
    <name evidence="2" type="ORF">V1478_004774</name>
</gene>
<feature type="region of interest" description="Disordered" evidence="1">
    <location>
        <begin position="69"/>
        <end position="91"/>
    </location>
</feature>
<evidence type="ECO:0000313" key="2">
    <source>
        <dbReference type="EMBL" id="KAL2731229.1"/>
    </source>
</evidence>
<keyword evidence="3" id="KW-1185">Reference proteome</keyword>
<dbReference type="EMBL" id="JAUDFV010000105">
    <property type="protein sequence ID" value="KAL2731229.1"/>
    <property type="molecule type" value="Genomic_DNA"/>
</dbReference>
<sequence>MRSWCIQKWNRYPIYRHSEVRVIERSAFARISPNRFEIPLCRSRVVSECSKFSIEVFSLRVLREKPPLLPLPPLPPTLPPPVGSTDSAITK</sequence>
<reference evidence="2 3" key="1">
    <citation type="journal article" date="2024" name="Ann. Entomol. Soc. Am.">
        <title>Genomic analyses of the southern and eastern yellowjacket wasps (Hymenoptera: Vespidae) reveal evolutionary signatures of social life.</title>
        <authorList>
            <person name="Catto M.A."/>
            <person name="Caine P.B."/>
            <person name="Orr S.E."/>
            <person name="Hunt B.G."/>
            <person name="Goodisman M.A.D."/>
        </authorList>
    </citation>
    <scope>NUCLEOTIDE SEQUENCE [LARGE SCALE GENOMIC DNA]</scope>
    <source>
        <strain evidence="2">233</strain>
        <tissue evidence="2">Head and thorax</tissue>
    </source>
</reference>
<name>A0ABD2BEP2_VESSQ</name>
<evidence type="ECO:0000313" key="3">
    <source>
        <dbReference type="Proteomes" id="UP001607302"/>
    </source>
</evidence>